<evidence type="ECO:0000256" key="1">
    <source>
        <dbReference type="SAM" id="Phobius"/>
    </source>
</evidence>
<organism evidence="2 3">
    <name type="scientific">Leptospira borgpetersenii serovar Javanica str. UI 09931</name>
    <dbReference type="NCBI Taxonomy" id="1049767"/>
    <lineage>
        <taxon>Bacteria</taxon>
        <taxon>Pseudomonadati</taxon>
        <taxon>Spirochaetota</taxon>
        <taxon>Spirochaetia</taxon>
        <taxon>Leptospirales</taxon>
        <taxon>Leptospiraceae</taxon>
        <taxon>Leptospira</taxon>
    </lineage>
</organism>
<dbReference type="AlphaFoldDB" id="A0AAV3JAU9"/>
<reference evidence="2 3" key="1">
    <citation type="submission" date="2013-04" db="EMBL/GenBank/DDBJ databases">
        <authorList>
            <person name="Harkins D.M."/>
            <person name="Durkin A.S."/>
            <person name="Brinkac L.M."/>
            <person name="Haft D.H."/>
            <person name="Selengut J.D."/>
            <person name="Sanka R."/>
            <person name="DePew J."/>
            <person name="Purushe J."/>
            <person name="Chanthongthip A."/>
            <person name="Lattana O."/>
            <person name="Phetsouvanh R."/>
            <person name="Newton P.N."/>
            <person name="Vinetz J.M."/>
            <person name="Sutton G.G."/>
            <person name="Nierman W.C."/>
            <person name="Fouts D.E."/>
        </authorList>
    </citation>
    <scope>NUCLEOTIDE SEQUENCE [LARGE SCALE GENOMIC DNA]</scope>
    <source>
        <strain evidence="2 3">UI 09931</strain>
    </source>
</reference>
<feature type="transmembrane region" description="Helical" evidence="1">
    <location>
        <begin position="7"/>
        <end position="24"/>
    </location>
</feature>
<keyword evidence="1" id="KW-0472">Membrane</keyword>
<sequence length="41" mass="5043">MKFFFRFLDINLILSFILIFLDFFDLSSTLETKRSYNERNS</sequence>
<proteinExistence type="predicted"/>
<keyword evidence="1" id="KW-0812">Transmembrane</keyword>
<evidence type="ECO:0008006" key="4">
    <source>
        <dbReference type="Google" id="ProtNLM"/>
    </source>
</evidence>
<keyword evidence="1" id="KW-1133">Transmembrane helix</keyword>
<evidence type="ECO:0000313" key="2">
    <source>
        <dbReference type="EMBL" id="EPG57513.1"/>
    </source>
</evidence>
<name>A0AAV3JAU9_LEPBO</name>
<protein>
    <recommendedName>
        <fullName evidence="4">PF07599 family protein</fullName>
    </recommendedName>
</protein>
<dbReference type="EMBL" id="AHNP02000007">
    <property type="protein sequence ID" value="EPG57513.1"/>
    <property type="molecule type" value="Genomic_DNA"/>
</dbReference>
<gene>
    <name evidence="2" type="ORF">LEP1GSC103_2919</name>
</gene>
<evidence type="ECO:0000313" key="3">
    <source>
        <dbReference type="Proteomes" id="UP000014570"/>
    </source>
</evidence>
<accession>A0AAV3JAU9</accession>
<comment type="caution">
    <text evidence="2">The sequence shown here is derived from an EMBL/GenBank/DDBJ whole genome shotgun (WGS) entry which is preliminary data.</text>
</comment>
<dbReference type="Proteomes" id="UP000014570">
    <property type="component" value="Unassembled WGS sequence"/>
</dbReference>